<dbReference type="EMBL" id="WURB01000014">
    <property type="protein sequence ID" value="MXQ13229.1"/>
    <property type="molecule type" value="Genomic_DNA"/>
</dbReference>
<reference evidence="1 2" key="2">
    <citation type="submission" date="2020-01" db="EMBL/GenBank/DDBJ databases">
        <title>Microvirga sp. nov., an arsenate reduction bacterium isolated from Tibet hotspring sediments.</title>
        <authorList>
            <person name="Xian W.-D."/>
            <person name="Li W.-J."/>
        </authorList>
    </citation>
    <scope>NUCLEOTIDE SEQUENCE [LARGE SCALE GENOMIC DNA]</scope>
    <source>
        <strain evidence="1 2">KCTC 23863</strain>
    </source>
</reference>
<dbReference type="Proteomes" id="UP000436483">
    <property type="component" value="Unassembled WGS sequence"/>
</dbReference>
<dbReference type="RefSeq" id="WP_160885991.1">
    <property type="nucleotide sequence ID" value="NZ_WURB01000014.1"/>
</dbReference>
<name>A0A7X3MU21_9HYPH</name>
<organism evidence="1 2">
    <name type="scientific">Microvirga makkahensis</name>
    <dbReference type="NCBI Taxonomy" id="1128670"/>
    <lineage>
        <taxon>Bacteria</taxon>
        <taxon>Pseudomonadati</taxon>
        <taxon>Pseudomonadota</taxon>
        <taxon>Alphaproteobacteria</taxon>
        <taxon>Hyphomicrobiales</taxon>
        <taxon>Methylobacteriaceae</taxon>
        <taxon>Microvirga</taxon>
    </lineage>
</organism>
<dbReference type="AlphaFoldDB" id="A0A7X3MU21"/>
<evidence type="ECO:0000313" key="2">
    <source>
        <dbReference type="Proteomes" id="UP000436483"/>
    </source>
</evidence>
<evidence type="ECO:0000313" key="1">
    <source>
        <dbReference type="EMBL" id="MXQ13229.1"/>
    </source>
</evidence>
<gene>
    <name evidence="1" type="ORF">GR328_17515</name>
</gene>
<sequence length="79" mass="9071">MRDHISRPTPAEAAQRYYQEHLIMISEFGDLAARAVAIGDTFGSSRYQRHADEHMKAAWKALVHWRECLEQQRGGRSCA</sequence>
<accession>A0A7X3MU21</accession>
<keyword evidence="2" id="KW-1185">Reference proteome</keyword>
<protein>
    <submittedName>
        <fullName evidence="1">Uncharacterized protein</fullName>
    </submittedName>
</protein>
<comment type="caution">
    <text evidence="1">The sequence shown here is derived from an EMBL/GenBank/DDBJ whole genome shotgun (WGS) entry which is preliminary data.</text>
</comment>
<reference evidence="1 2" key="1">
    <citation type="submission" date="2019-12" db="EMBL/GenBank/DDBJ databases">
        <authorList>
            <person name="Yuan C.-G."/>
        </authorList>
    </citation>
    <scope>NUCLEOTIDE SEQUENCE [LARGE SCALE GENOMIC DNA]</scope>
    <source>
        <strain evidence="1 2">KCTC 23863</strain>
    </source>
</reference>
<proteinExistence type="predicted"/>